<dbReference type="GO" id="GO:0008360">
    <property type="term" value="P:regulation of cell shape"/>
    <property type="evidence" value="ECO:0007669"/>
    <property type="project" value="UniProtKB-KW"/>
</dbReference>
<protein>
    <recommendedName>
        <fullName evidence="14">Peptidoglycan D,D-transpeptidase MrdA</fullName>
        <ecNumber evidence="14">3.4.16.4</ecNumber>
    </recommendedName>
    <alternativeName>
        <fullName evidence="14">Penicillin-binding protein 2</fullName>
        <shortName evidence="14">PBP-2</shortName>
    </alternativeName>
</protein>
<dbReference type="STRING" id="349124.Hhal_1008"/>
<name>A1WVS2_HALHL</name>
<dbReference type="GO" id="GO:0071972">
    <property type="term" value="F:peptidoglycan L,D-transpeptidase activity"/>
    <property type="evidence" value="ECO:0007669"/>
    <property type="project" value="TreeGrafter"/>
</dbReference>
<keyword evidence="13 14" id="KW-0961">Cell wall biogenesis/degradation</keyword>
<dbReference type="InterPro" id="IPR036138">
    <property type="entry name" value="PBP_dimer_sf"/>
</dbReference>
<dbReference type="GO" id="GO:0008658">
    <property type="term" value="F:penicillin binding"/>
    <property type="evidence" value="ECO:0007669"/>
    <property type="project" value="UniProtKB-UniRule"/>
</dbReference>
<comment type="catalytic activity">
    <reaction evidence="14">
        <text>Preferential cleavage: (Ac)2-L-Lys-D-Ala-|-D-Ala. Also transpeptidation of peptidyl-alanyl moieties that are N-acyl substituents of D-alanine.</text>
        <dbReference type="EC" id="3.4.16.4"/>
    </reaction>
</comment>
<gene>
    <name evidence="14" type="primary">mrdA</name>
    <name evidence="18" type="ordered locus">Hhal_1008</name>
</gene>
<sequence length="640" mass="71063">MSLSIRDQQQDASRIQRRIVVAGVLCILVVAGLMTQMVRLQVVDHHHYATLSQENRIKVNAIPPSRGQILDRNGAILAENRPSYQLVATPERIPDIETMLDEVSDIIELTDAQRKRFLNRLSNSRHFEALPLRTRLDEEEVAKLAVHRHRFPGLEVDARLVRHYPEGHTGSHAVGYVGRITARDLRRIDRSAYRGTNHIGKSGVEHAYEQVLHGEVGVERVETNAAGRVLRTLDRHPPRSGDDLILTLDIDLQAAAERALGDQRGAVVAMDPDNGDILALASRPHYDPNKFVRGMTSERFQELEDTGWQPLINRPIRGLYPPASTIKPFVGLAALEHDVIRPDTEVHCDGTYHVEGRDEPFRCWRDWGHGDTDFVQAVAESCNVFFYDTAFRLGIDRMSAFLEPFGFGTPTQVDTSGERSGILPDRDWKRRALGGGWFHGETVITGIGLGYFSTTPLQLARATSILANQGRIVEPRLVQAVRDGEQGHESRTAATTPQERIELSNPEHWELTTEAMRAAVEHPRGTARLIGDDLEYSLAGKTGTAQVTESHEDDDADVPEHLRSHALFIGFAPAETPEIAVVVVVENAEGGGGAAAAPVARAVTDAWLMDDYTFLEDLEAGRIDESEVEDEEDAPMELMP</sequence>
<dbReference type="Proteomes" id="UP000000647">
    <property type="component" value="Chromosome"/>
</dbReference>
<evidence type="ECO:0000313" key="19">
    <source>
        <dbReference type="Proteomes" id="UP000000647"/>
    </source>
</evidence>
<evidence type="ECO:0000256" key="15">
    <source>
        <dbReference type="SAM" id="MobiDB-lite"/>
    </source>
</evidence>
<keyword evidence="10 14" id="KW-0573">Peptidoglycan synthesis</keyword>
<evidence type="ECO:0000256" key="10">
    <source>
        <dbReference type="ARBA" id="ARBA00022984"/>
    </source>
</evidence>
<evidence type="ECO:0000256" key="3">
    <source>
        <dbReference type="ARBA" id="ARBA00022475"/>
    </source>
</evidence>
<evidence type="ECO:0000256" key="14">
    <source>
        <dbReference type="HAMAP-Rule" id="MF_02081"/>
    </source>
</evidence>
<dbReference type="EMBL" id="CP000544">
    <property type="protein sequence ID" value="ABM61784.1"/>
    <property type="molecule type" value="Genomic_DNA"/>
</dbReference>
<dbReference type="InterPro" id="IPR005311">
    <property type="entry name" value="PBP_dimer"/>
</dbReference>
<keyword evidence="11 14" id="KW-1133">Transmembrane helix</keyword>
<evidence type="ECO:0000256" key="7">
    <source>
        <dbReference type="ARBA" id="ARBA00022692"/>
    </source>
</evidence>
<dbReference type="GO" id="GO:0009252">
    <property type="term" value="P:peptidoglycan biosynthetic process"/>
    <property type="evidence" value="ECO:0007669"/>
    <property type="project" value="UniProtKB-UniRule"/>
</dbReference>
<keyword evidence="9 14" id="KW-0133">Cell shape</keyword>
<evidence type="ECO:0000259" key="16">
    <source>
        <dbReference type="Pfam" id="PF00905"/>
    </source>
</evidence>
<evidence type="ECO:0000256" key="13">
    <source>
        <dbReference type="ARBA" id="ARBA00023316"/>
    </source>
</evidence>
<dbReference type="RefSeq" id="WP_011813807.1">
    <property type="nucleotide sequence ID" value="NC_008789.1"/>
</dbReference>
<dbReference type="HOGENOM" id="CLU_009289_1_2_6"/>
<keyword evidence="7 14" id="KW-0812">Transmembrane</keyword>
<dbReference type="NCBIfam" id="TIGR03423">
    <property type="entry name" value="pbp2_mrdA"/>
    <property type="match status" value="1"/>
</dbReference>
<keyword evidence="5 14" id="KW-0121">Carboxypeptidase</keyword>
<dbReference type="GO" id="GO:0071555">
    <property type="term" value="P:cell wall organization"/>
    <property type="evidence" value="ECO:0007669"/>
    <property type="project" value="UniProtKB-KW"/>
</dbReference>
<dbReference type="SUPFAM" id="SSF56519">
    <property type="entry name" value="Penicillin binding protein dimerisation domain"/>
    <property type="match status" value="1"/>
</dbReference>
<keyword evidence="12 14" id="KW-0472">Membrane</keyword>
<dbReference type="GO" id="GO:0009002">
    <property type="term" value="F:serine-type D-Ala-D-Ala carboxypeptidase activity"/>
    <property type="evidence" value="ECO:0007669"/>
    <property type="project" value="UniProtKB-UniRule"/>
</dbReference>
<keyword evidence="8 14" id="KW-0378">Hydrolase</keyword>
<comment type="similarity">
    <text evidence="14">Belongs to the transpeptidase family. MrdA subfamily.</text>
</comment>
<keyword evidence="3 14" id="KW-1003">Cell membrane</keyword>
<evidence type="ECO:0000256" key="8">
    <source>
        <dbReference type="ARBA" id="ARBA00022801"/>
    </source>
</evidence>
<feature type="transmembrane region" description="Helical" evidence="14">
    <location>
        <begin position="20"/>
        <end position="38"/>
    </location>
</feature>
<accession>A1WVS2</accession>
<keyword evidence="19" id="KW-1185">Reference proteome</keyword>
<proteinExistence type="inferred from homology"/>
<dbReference type="Pfam" id="PF03717">
    <property type="entry name" value="PBP_dimer"/>
    <property type="match status" value="1"/>
</dbReference>
<evidence type="ECO:0000256" key="9">
    <source>
        <dbReference type="ARBA" id="ARBA00022960"/>
    </source>
</evidence>
<feature type="domain" description="Penicillin-binding protein dimerisation" evidence="17">
    <location>
        <begin position="62"/>
        <end position="233"/>
    </location>
</feature>
<dbReference type="KEGG" id="hha:Hhal_1008"/>
<dbReference type="Pfam" id="PF00905">
    <property type="entry name" value="Transpeptidase"/>
    <property type="match status" value="1"/>
</dbReference>
<evidence type="ECO:0000256" key="1">
    <source>
        <dbReference type="ARBA" id="ARBA00004167"/>
    </source>
</evidence>
<dbReference type="AlphaFoldDB" id="A1WVS2"/>
<dbReference type="InterPro" id="IPR001460">
    <property type="entry name" value="PCN-bd_Tpept"/>
</dbReference>
<dbReference type="GO" id="GO:0005886">
    <property type="term" value="C:plasma membrane"/>
    <property type="evidence" value="ECO:0007669"/>
    <property type="project" value="UniProtKB-SubCell"/>
</dbReference>
<dbReference type="eggNOG" id="COG0768">
    <property type="taxonomic scope" value="Bacteria"/>
</dbReference>
<evidence type="ECO:0000256" key="2">
    <source>
        <dbReference type="ARBA" id="ARBA00004236"/>
    </source>
</evidence>
<dbReference type="Gene3D" id="3.40.710.10">
    <property type="entry name" value="DD-peptidase/beta-lactamase superfamily"/>
    <property type="match status" value="1"/>
</dbReference>
<feature type="active site" description="Acyl-ester intermediate" evidence="14">
    <location>
        <position position="324"/>
    </location>
</feature>
<dbReference type="Gene3D" id="3.90.1310.10">
    <property type="entry name" value="Penicillin-binding protein 2a (Domain 2)"/>
    <property type="match status" value="1"/>
</dbReference>
<feature type="region of interest" description="Disordered" evidence="15">
    <location>
        <begin position="620"/>
        <end position="640"/>
    </location>
</feature>
<comment type="function">
    <text evidence="14">Catalyzes cross-linking of the peptidoglycan cell wall.</text>
</comment>
<dbReference type="UniPathway" id="UPA00219"/>
<dbReference type="InterPro" id="IPR017790">
    <property type="entry name" value="Penicillin-binding_protein_2"/>
</dbReference>
<organism evidence="18 19">
    <name type="scientific">Halorhodospira halophila (strain DSM 244 / SL1)</name>
    <name type="common">Ectothiorhodospira halophila (strain DSM 244 / SL1)</name>
    <dbReference type="NCBI Taxonomy" id="349124"/>
    <lineage>
        <taxon>Bacteria</taxon>
        <taxon>Pseudomonadati</taxon>
        <taxon>Pseudomonadota</taxon>
        <taxon>Gammaproteobacteria</taxon>
        <taxon>Chromatiales</taxon>
        <taxon>Ectothiorhodospiraceae</taxon>
        <taxon>Halorhodospira</taxon>
    </lineage>
</organism>
<dbReference type="HAMAP" id="MF_02081">
    <property type="entry name" value="MrdA_transpept"/>
    <property type="match status" value="1"/>
</dbReference>
<evidence type="ECO:0000256" key="4">
    <source>
        <dbReference type="ARBA" id="ARBA00022519"/>
    </source>
</evidence>
<comment type="subcellular location">
    <subcellularLocation>
        <location evidence="14">Cell inner membrane</location>
        <topology evidence="14">Single-pass membrane protein</topology>
    </subcellularLocation>
    <subcellularLocation>
        <location evidence="2">Cell membrane</location>
    </subcellularLocation>
    <subcellularLocation>
        <location evidence="1">Membrane</location>
        <topology evidence="1">Single-pass membrane protein</topology>
    </subcellularLocation>
</comment>
<keyword evidence="4 14" id="KW-0997">Cell inner membrane</keyword>
<evidence type="ECO:0000259" key="17">
    <source>
        <dbReference type="Pfam" id="PF03717"/>
    </source>
</evidence>
<dbReference type="InterPro" id="IPR050515">
    <property type="entry name" value="Beta-lactam/transpept"/>
</dbReference>
<dbReference type="Gene3D" id="3.30.1390.30">
    <property type="entry name" value="Penicillin-binding protein 2a, domain 3"/>
    <property type="match status" value="1"/>
</dbReference>
<dbReference type="InterPro" id="IPR012338">
    <property type="entry name" value="Beta-lactam/transpept-like"/>
</dbReference>
<dbReference type="GO" id="GO:0016757">
    <property type="term" value="F:glycosyltransferase activity"/>
    <property type="evidence" value="ECO:0007669"/>
    <property type="project" value="UniProtKB-KW"/>
</dbReference>
<dbReference type="GO" id="GO:0006508">
    <property type="term" value="P:proteolysis"/>
    <property type="evidence" value="ECO:0007669"/>
    <property type="project" value="UniProtKB-KW"/>
</dbReference>
<dbReference type="PANTHER" id="PTHR30627:SF2">
    <property type="entry name" value="PEPTIDOGLYCAN D,D-TRANSPEPTIDASE MRDA"/>
    <property type="match status" value="1"/>
</dbReference>
<keyword evidence="18" id="KW-0328">Glycosyltransferase</keyword>
<keyword evidence="6 14" id="KW-0645">Protease</keyword>
<dbReference type="PANTHER" id="PTHR30627">
    <property type="entry name" value="PEPTIDOGLYCAN D,D-TRANSPEPTIDASE"/>
    <property type="match status" value="1"/>
</dbReference>
<feature type="compositionally biased region" description="Acidic residues" evidence="15">
    <location>
        <begin position="626"/>
        <end position="640"/>
    </location>
</feature>
<keyword evidence="18" id="KW-0808">Transferase</keyword>
<evidence type="ECO:0000313" key="18">
    <source>
        <dbReference type="EMBL" id="ABM61784.1"/>
    </source>
</evidence>
<evidence type="ECO:0000256" key="6">
    <source>
        <dbReference type="ARBA" id="ARBA00022670"/>
    </source>
</evidence>
<reference evidence="18 19" key="2">
    <citation type="journal article" date="2013" name="Stand. Genomic Sci.">
        <title>Complete genome sequence of Halorhodospira halophila SL1.</title>
        <authorList>
            <person name="Challacombe J.F."/>
            <person name="Majid S."/>
            <person name="Deole R."/>
            <person name="Brettin T.S."/>
            <person name="Bruce D."/>
            <person name="Delano S.F."/>
            <person name="Detter J.C."/>
            <person name="Gleasner C.D."/>
            <person name="Han C.S."/>
            <person name="Misra M."/>
            <person name="Reitenga K.G."/>
            <person name="Mikhailova N."/>
            <person name="Woyke T."/>
            <person name="Pitluck S."/>
            <person name="Nolan M."/>
            <person name="Land M.L."/>
            <person name="Saunders E."/>
            <person name="Tapia R."/>
            <person name="Lapidus A."/>
            <person name="Ivanova N."/>
            <person name="Hoff W.D."/>
        </authorList>
    </citation>
    <scope>NUCLEOTIDE SEQUENCE [LARGE SCALE GENOMIC DNA]</scope>
    <source>
        <strain evidence="19">DSM 244 / SL1</strain>
    </source>
</reference>
<comment type="caution">
    <text evidence="14">Lacks conserved residue(s) required for the propagation of feature annotation.</text>
</comment>
<reference evidence="19" key="1">
    <citation type="submission" date="2006-12" db="EMBL/GenBank/DDBJ databases">
        <title>Complete sequence of Halorhodospira halophila SL1.</title>
        <authorList>
            <consortium name="US DOE Joint Genome Institute"/>
            <person name="Copeland A."/>
            <person name="Lucas S."/>
            <person name="Lapidus A."/>
            <person name="Barry K."/>
            <person name="Detter J.C."/>
            <person name="Glavina del Rio T."/>
            <person name="Hammon N."/>
            <person name="Israni S."/>
            <person name="Dalin E."/>
            <person name="Tice H."/>
            <person name="Pitluck S."/>
            <person name="Saunders E."/>
            <person name="Brettin T."/>
            <person name="Bruce D."/>
            <person name="Han C."/>
            <person name="Tapia R."/>
            <person name="Schmutz J."/>
            <person name="Larimer F."/>
            <person name="Land M."/>
            <person name="Hauser L."/>
            <person name="Kyrpides N."/>
            <person name="Mikhailova N."/>
            <person name="Hoff W."/>
            <person name="Richardson P."/>
        </authorList>
    </citation>
    <scope>NUCLEOTIDE SEQUENCE [LARGE SCALE GENOMIC DNA]</scope>
    <source>
        <strain evidence="19">DSM 244 / SL1</strain>
    </source>
</reference>
<evidence type="ECO:0000256" key="11">
    <source>
        <dbReference type="ARBA" id="ARBA00022989"/>
    </source>
</evidence>
<dbReference type="SUPFAM" id="SSF56601">
    <property type="entry name" value="beta-lactamase/transpeptidase-like"/>
    <property type="match status" value="1"/>
</dbReference>
<dbReference type="EC" id="3.4.16.4" evidence="14"/>
<evidence type="ECO:0000256" key="12">
    <source>
        <dbReference type="ARBA" id="ARBA00023136"/>
    </source>
</evidence>
<comment type="pathway">
    <text evidence="14">Cell wall biogenesis; peptidoglycan biosynthesis.</text>
</comment>
<evidence type="ECO:0000256" key="5">
    <source>
        <dbReference type="ARBA" id="ARBA00022645"/>
    </source>
</evidence>
<feature type="domain" description="Penicillin-binding protein transpeptidase" evidence="16">
    <location>
        <begin position="265"/>
        <end position="604"/>
    </location>
</feature>